<dbReference type="Proteomes" id="UP000636888">
    <property type="component" value="Unassembled WGS sequence"/>
</dbReference>
<evidence type="ECO:0000313" key="1">
    <source>
        <dbReference type="EMBL" id="MBJ6727186.1"/>
    </source>
</evidence>
<name>A0A8J7M2H5_9BACT</name>
<dbReference type="SUPFAM" id="SSF52980">
    <property type="entry name" value="Restriction endonuclease-like"/>
    <property type="match status" value="1"/>
</dbReference>
<protein>
    <recommendedName>
        <fullName evidence="3">NERD domain-containing protein</fullName>
    </recommendedName>
</protein>
<gene>
    <name evidence="1" type="ORF">JFN93_20945</name>
</gene>
<sequence>MNFIEYINGYKHEFWWQDIAEETLKITKGCLDAKDRRHILAEIKKSIKEKNVKSLTNWLTVGLYLDDEEVIVEIRKKGLIRKSKYDFERSTLHKAVASIIEKQELLSLAPNTVQYLNSVSVLYVLSLKVFSIYISIKDYIAKAKPSLLKTLLCSVDFSFFCNHQPNSETSSEVIQYYSSEDISEAISYLVYLFKAKHGIGAANSKNIDEELILTPEFTKLIIDACKIKEYMKYEILLDYFGYTFSKIDNRKFLISDPSEKLEKSIRLGFIRTEIQRFNTVAKWFEESKKSESLVAAAIDIYEKSLGKFYVVKTDPIERLVFQLPSVEPFKKLAETEGLFQEEILLLADLYSELFVSFKELDEFVINGTLTLRDILKVKRIFTFITGSFNAFLQSKYENDKLLVLRSLLPVMSKETLNKTLEACLDADKMNSWIEVMSWAGEEGKILDLQYTPLIPVVNHYFVLMNVLDSANIIRNVLSSQQKRIFHEGTIDPLSQLLKEELVANGFDVKTDVKFKYHGHESDIDVLALKDGIVFVFECKNSMLPGNISEIRTSFDYIRKAGKQLGDIDMLESKGGFFKYLFDKIGWFLPPFFTYSQCIITGNRAFYGYCYGKFRVIPVREMHNFLAEGTVVFKDKDVRIRPTGPVTGPILADFIDNNIIHKMTYEATEAVYKNVRFHNANVIAHSFALNFNKLEELHSEFQELHKNDFQ</sequence>
<dbReference type="AlphaFoldDB" id="A0A8J7M2H5"/>
<comment type="caution">
    <text evidence="1">The sequence shown here is derived from an EMBL/GenBank/DDBJ whole genome shotgun (WGS) entry which is preliminary data.</text>
</comment>
<evidence type="ECO:0008006" key="3">
    <source>
        <dbReference type="Google" id="ProtNLM"/>
    </source>
</evidence>
<dbReference type="RefSeq" id="WP_199386103.1">
    <property type="nucleotide sequence ID" value="NZ_JAEMHM010000021.1"/>
</dbReference>
<accession>A0A8J7M2H5</accession>
<evidence type="ECO:0000313" key="2">
    <source>
        <dbReference type="Proteomes" id="UP000636888"/>
    </source>
</evidence>
<reference evidence="1" key="1">
    <citation type="submission" date="2020-12" db="EMBL/GenBank/DDBJ databases">
        <title>Geomonas sp. Red875, isolated from river sediment.</title>
        <authorList>
            <person name="Xu Z."/>
            <person name="Zhang Z."/>
            <person name="Masuda Y."/>
            <person name="Itoh H."/>
            <person name="Senoo K."/>
        </authorList>
    </citation>
    <scope>NUCLEOTIDE SEQUENCE</scope>
    <source>
        <strain evidence="1">Red875</strain>
    </source>
</reference>
<proteinExistence type="predicted"/>
<organism evidence="1 2">
    <name type="scientific">Geomesophilobacter sediminis</name>
    <dbReference type="NCBI Taxonomy" id="2798584"/>
    <lineage>
        <taxon>Bacteria</taxon>
        <taxon>Pseudomonadati</taxon>
        <taxon>Thermodesulfobacteriota</taxon>
        <taxon>Desulfuromonadia</taxon>
        <taxon>Geobacterales</taxon>
        <taxon>Geobacteraceae</taxon>
        <taxon>Geomesophilobacter</taxon>
    </lineage>
</organism>
<dbReference type="EMBL" id="JAEMHM010000021">
    <property type="protein sequence ID" value="MBJ6727186.1"/>
    <property type="molecule type" value="Genomic_DNA"/>
</dbReference>
<keyword evidence="2" id="KW-1185">Reference proteome</keyword>
<dbReference type="InterPro" id="IPR011335">
    <property type="entry name" value="Restrct_endonuc-II-like"/>
</dbReference>